<accession>A0AAN9E042</accession>
<dbReference type="EMBL" id="JAYWIO010000008">
    <property type="protein sequence ID" value="KAK7243606.1"/>
    <property type="molecule type" value="Genomic_DNA"/>
</dbReference>
<evidence type="ECO:0000313" key="4">
    <source>
        <dbReference type="Proteomes" id="UP001372338"/>
    </source>
</evidence>
<feature type="transmembrane region" description="Helical" evidence="2">
    <location>
        <begin position="53"/>
        <end position="75"/>
    </location>
</feature>
<evidence type="ECO:0000256" key="1">
    <source>
        <dbReference type="SAM" id="MobiDB-lite"/>
    </source>
</evidence>
<keyword evidence="4" id="KW-1185">Reference proteome</keyword>
<feature type="compositionally biased region" description="Basic and acidic residues" evidence="1">
    <location>
        <begin position="22"/>
        <end position="31"/>
    </location>
</feature>
<organism evidence="3 4">
    <name type="scientific">Crotalaria pallida</name>
    <name type="common">Smooth rattlebox</name>
    <name type="synonym">Crotalaria striata</name>
    <dbReference type="NCBI Taxonomy" id="3830"/>
    <lineage>
        <taxon>Eukaryota</taxon>
        <taxon>Viridiplantae</taxon>
        <taxon>Streptophyta</taxon>
        <taxon>Embryophyta</taxon>
        <taxon>Tracheophyta</taxon>
        <taxon>Spermatophyta</taxon>
        <taxon>Magnoliopsida</taxon>
        <taxon>eudicotyledons</taxon>
        <taxon>Gunneridae</taxon>
        <taxon>Pentapetalae</taxon>
        <taxon>rosids</taxon>
        <taxon>fabids</taxon>
        <taxon>Fabales</taxon>
        <taxon>Fabaceae</taxon>
        <taxon>Papilionoideae</taxon>
        <taxon>50 kb inversion clade</taxon>
        <taxon>genistoids sensu lato</taxon>
        <taxon>core genistoids</taxon>
        <taxon>Crotalarieae</taxon>
        <taxon>Crotalaria</taxon>
    </lineage>
</organism>
<evidence type="ECO:0000256" key="2">
    <source>
        <dbReference type="SAM" id="Phobius"/>
    </source>
</evidence>
<protein>
    <submittedName>
        <fullName evidence="3">Uncharacterized protein</fullName>
    </submittedName>
</protein>
<keyword evidence="2" id="KW-1133">Transmembrane helix</keyword>
<sequence length="93" mass="10725">MSKATKRVTLLDDGNSGQKLQQKRELGEERFAEKKKREMKGFWKMRAQAHNKMFQMIGTALSILFFTLAAIFSQLQLFSLFSLSKPFAYTNPS</sequence>
<proteinExistence type="predicted"/>
<reference evidence="3 4" key="1">
    <citation type="submission" date="2024-01" db="EMBL/GenBank/DDBJ databases">
        <title>The genomes of 5 underutilized Papilionoideae crops provide insights into root nodulation and disease resistanc.</title>
        <authorList>
            <person name="Yuan L."/>
        </authorList>
    </citation>
    <scope>NUCLEOTIDE SEQUENCE [LARGE SCALE GENOMIC DNA]</scope>
    <source>
        <strain evidence="3">ZHUSHIDOU_FW_LH</strain>
        <tissue evidence="3">Leaf</tissue>
    </source>
</reference>
<evidence type="ECO:0000313" key="3">
    <source>
        <dbReference type="EMBL" id="KAK7243606.1"/>
    </source>
</evidence>
<name>A0AAN9E042_CROPI</name>
<feature type="region of interest" description="Disordered" evidence="1">
    <location>
        <begin position="1"/>
        <end position="31"/>
    </location>
</feature>
<gene>
    <name evidence="3" type="ORF">RIF29_38412</name>
</gene>
<dbReference type="Proteomes" id="UP001372338">
    <property type="component" value="Unassembled WGS sequence"/>
</dbReference>
<comment type="caution">
    <text evidence="3">The sequence shown here is derived from an EMBL/GenBank/DDBJ whole genome shotgun (WGS) entry which is preliminary data.</text>
</comment>
<keyword evidence="2" id="KW-0472">Membrane</keyword>
<dbReference type="AlphaFoldDB" id="A0AAN9E042"/>
<keyword evidence="2" id="KW-0812">Transmembrane</keyword>